<name>A0AAU9WLM0_9CNID</name>
<dbReference type="GO" id="GO:0007411">
    <property type="term" value="P:axon guidance"/>
    <property type="evidence" value="ECO:0007669"/>
    <property type="project" value="TreeGrafter"/>
</dbReference>
<dbReference type="SUPFAM" id="SSF49503">
    <property type="entry name" value="Cupredoxins"/>
    <property type="match status" value="1"/>
</dbReference>
<dbReference type="GO" id="GO:0046875">
    <property type="term" value="F:ephrin receptor binding"/>
    <property type="evidence" value="ECO:0007669"/>
    <property type="project" value="TreeGrafter"/>
</dbReference>
<keyword evidence="4" id="KW-1015">Disulfide bond</keyword>
<dbReference type="Pfam" id="PF00812">
    <property type="entry name" value="Ephrin"/>
    <property type="match status" value="1"/>
</dbReference>
<evidence type="ECO:0000256" key="1">
    <source>
        <dbReference type="ARBA" id="ARBA00004370"/>
    </source>
</evidence>
<feature type="region of interest" description="Disordered" evidence="7">
    <location>
        <begin position="259"/>
        <end position="289"/>
    </location>
</feature>
<gene>
    <name evidence="11" type="ORF">PMEA_00007754</name>
</gene>
<keyword evidence="8" id="KW-0812">Transmembrane</keyword>
<evidence type="ECO:0000256" key="7">
    <source>
        <dbReference type="SAM" id="MobiDB-lite"/>
    </source>
</evidence>
<feature type="compositionally biased region" description="Basic and acidic residues" evidence="7">
    <location>
        <begin position="343"/>
        <end position="369"/>
    </location>
</feature>
<dbReference type="InterPro" id="IPR008972">
    <property type="entry name" value="Cupredoxin"/>
</dbReference>
<evidence type="ECO:0000256" key="6">
    <source>
        <dbReference type="PROSITE-ProRule" id="PRU00884"/>
    </source>
</evidence>
<comment type="similarity">
    <text evidence="6">Belongs to the ephrin family.</text>
</comment>
<keyword evidence="12" id="KW-1185">Reference proteome</keyword>
<feature type="transmembrane region" description="Helical" evidence="8">
    <location>
        <begin position="295"/>
        <end position="317"/>
    </location>
</feature>
<dbReference type="AlphaFoldDB" id="A0AAU9WLM0"/>
<evidence type="ECO:0000259" key="10">
    <source>
        <dbReference type="PROSITE" id="PS51551"/>
    </source>
</evidence>
<comment type="caution">
    <text evidence="11">The sequence shown here is derived from an EMBL/GenBank/DDBJ whole genome shotgun (WGS) entry which is preliminary data.</text>
</comment>
<evidence type="ECO:0000256" key="3">
    <source>
        <dbReference type="ARBA" id="ARBA00023136"/>
    </source>
</evidence>
<feature type="domain" description="Ephrin RBD" evidence="10">
    <location>
        <begin position="24"/>
        <end position="177"/>
    </location>
</feature>
<evidence type="ECO:0000256" key="9">
    <source>
        <dbReference type="SAM" id="SignalP"/>
    </source>
</evidence>
<keyword evidence="8" id="KW-1133">Transmembrane helix</keyword>
<dbReference type="InterPro" id="IPR001799">
    <property type="entry name" value="Ephrin_RBD"/>
</dbReference>
<feature type="chain" id="PRO_5043381509" description="Ephrin RBD domain-containing protein" evidence="9">
    <location>
        <begin position="23"/>
        <end position="407"/>
    </location>
</feature>
<protein>
    <recommendedName>
        <fullName evidence="10">Ephrin RBD domain-containing protein</fullName>
    </recommendedName>
</protein>
<keyword evidence="2 9" id="KW-0732">Signal</keyword>
<comment type="subcellular location">
    <subcellularLocation>
        <location evidence="1">Membrane</location>
    </subcellularLocation>
</comment>
<keyword evidence="3 8" id="KW-0472">Membrane</keyword>
<evidence type="ECO:0000256" key="4">
    <source>
        <dbReference type="ARBA" id="ARBA00023157"/>
    </source>
</evidence>
<comment type="caution">
    <text evidence="6">Lacks conserved residue(s) required for the propagation of feature annotation.</text>
</comment>
<feature type="compositionally biased region" description="Basic and acidic residues" evidence="7">
    <location>
        <begin position="394"/>
        <end position="407"/>
    </location>
</feature>
<dbReference type="EMBL" id="CALNXJ010000016">
    <property type="protein sequence ID" value="CAH3118047.1"/>
    <property type="molecule type" value="Genomic_DNA"/>
</dbReference>
<dbReference type="Gene3D" id="2.60.40.420">
    <property type="entry name" value="Cupredoxins - blue copper proteins"/>
    <property type="match status" value="1"/>
</dbReference>
<dbReference type="InterPro" id="IPR031328">
    <property type="entry name" value="Ephrin"/>
</dbReference>
<dbReference type="PROSITE" id="PS51551">
    <property type="entry name" value="EPHRIN_RBD_2"/>
    <property type="match status" value="1"/>
</dbReference>
<reference evidence="11 12" key="1">
    <citation type="submission" date="2022-05" db="EMBL/GenBank/DDBJ databases">
        <authorList>
            <consortium name="Genoscope - CEA"/>
            <person name="William W."/>
        </authorList>
    </citation>
    <scope>NUCLEOTIDE SEQUENCE [LARGE SCALE GENOMIC DNA]</scope>
</reference>
<evidence type="ECO:0000256" key="2">
    <source>
        <dbReference type="ARBA" id="ARBA00022729"/>
    </source>
</evidence>
<dbReference type="GO" id="GO:0005886">
    <property type="term" value="C:plasma membrane"/>
    <property type="evidence" value="ECO:0007669"/>
    <property type="project" value="TreeGrafter"/>
</dbReference>
<proteinExistence type="inferred from homology"/>
<sequence length="407" mass="44949">MKSKGSFCVLLIFFMSFDYILGSATYKSLIWDPENLLFKNDCPSGKPKVVNVEAQSKINFVCPNVATLMDSTLGEVTKTNKYENLWLVHNSAAFNSCDVTQDPKHSILMRCEDPTSLQFRTVIFQRHSAENSLTFQKGKSYFFISTCNGKFSSVNSTKGGHCNGTESGGFLKIEMHVCQDGDTACLENVGKPHCRKEPSPSYSTIVTPSATLKPSSTVGKEIVSTSSVVHTETSILPTTVSCNTQGECTATETKTVAVSSHTQSPTEGGSAAPFLGKKGARDSESEDDERKKWKISTMVLVAVVIIAVICFIVYRFFWKKKMKCPYQYDVKVEPSNGYGMKNDGFKSETDDNSLKRDVSPPDFNEKGSLEIRNGGPYQYEVKVEPSNGYGMKNDGFKSETDDNSLKR</sequence>
<keyword evidence="5" id="KW-0325">Glycoprotein</keyword>
<dbReference type="GO" id="GO:0048013">
    <property type="term" value="P:ephrin receptor signaling pathway"/>
    <property type="evidence" value="ECO:0007669"/>
    <property type="project" value="TreeGrafter"/>
</dbReference>
<feature type="compositionally biased region" description="Basic and acidic residues" evidence="7">
    <location>
        <begin position="279"/>
        <end position="289"/>
    </location>
</feature>
<evidence type="ECO:0000313" key="11">
    <source>
        <dbReference type="EMBL" id="CAH3118047.1"/>
    </source>
</evidence>
<feature type="region of interest" description="Disordered" evidence="7">
    <location>
        <begin position="339"/>
        <end position="407"/>
    </location>
</feature>
<evidence type="ECO:0000256" key="8">
    <source>
        <dbReference type="SAM" id="Phobius"/>
    </source>
</evidence>
<dbReference type="PANTHER" id="PTHR11304">
    <property type="entry name" value="EPHRIN"/>
    <property type="match status" value="1"/>
</dbReference>
<dbReference type="Proteomes" id="UP001159428">
    <property type="component" value="Unassembled WGS sequence"/>
</dbReference>
<feature type="non-terminal residue" evidence="11">
    <location>
        <position position="407"/>
    </location>
</feature>
<evidence type="ECO:0000256" key="5">
    <source>
        <dbReference type="ARBA" id="ARBA00023180"/>
    </source>
</evidence>
<organism evidence="11 12">
    <name type="scientific">Pocillopora meandrina</name>
    <dbReference type="NCBI Taxonomy" id="46732"/>
    <lineage>
        <taxon>Eukaryota</taxon>
        <taxon>Metazoa</taxon>
        <taxon>Cnidaria</taxon>
        <taxon>Anthozoa</taxon>
        <taxon>Hexacorallia</taxon>
        <taxon>Scleractinia</taxon>
        <taxon>Astrocoeniina</taxon>
        <taxon>Pocilloporidae</taxon>
        <taxon>Pocillopora</taxon>
    </lineage>
</organism>
<evidence type="ECO:0000313" key="12">
    <source>
        <dbReference type="Proteomes" id="UP001159428"/>
    </source>
</evidence>
<feature type="signal peptide" evidence="9">
    <location>
        <begin position="1"/>
        <end position="22"/>
    </location>
</feature>
<accession>A0AAU9WLM0</accession>
<dbReference type="PANTHER" id="PTHR11304:SF29">
    <property type="entry name" value="EPHRIN"/>
    <property type="match status" value="1"/>
</dbReference>